<dbReference type="PANTHER" id="PTHR43157:SF31">
    <property type="entry name" value="PHOSPHATIDYLINOSITOL-GLYCAN BIOSYNTHESIS CLASS F PROTEIN"/>
    <property type="match status" value="1"/>
</dbReference>
<gene>
    <name evidence="2" type="ORF">NDN08_002124</name>
</gene>
<dbReference type="EMBL" id="JAMWBK010000004">
    <property type="protein sequence ID" value="KAJ8905618.1"/>
    <property type="molecule type" value="Genomic_DNA"/>
</dbReference>
<dbReference type="Proteomes" id="UP001157974">
    <property type="component" value="Unassembled WGS sequence"/>
</dbReference>
<keyword evidence="3" id="KW-1185">Reference proteome</keyword>
<dbReference type="Gene3D" id="3.40.50.720">
    <property type="entry name" value="NAD(P)-binding Rossmann-like Domain"/>
    <property type="match status" value="1"/>
</dbReference>
<dbReference type="Pfam" id="PF00106">
    <property type="entry name" value="adh_short"/>
    <property type="match status" value="1"/>
</dbReference>
<name>A0AAV8UWZ2_9RHOD</name>
<dbReference type="PANTHER" id="PTHR43157">
    <property type="entry name" value="PHOSPHATIDYLINOSITOL-GLYCAN BIOSYNTHESIS CLASS F PROTEIN-RELATED"/>
    <property type="match status" value="1"/>
</dbReference>
<evidence type="ECO:0000313" key="3">
    <source>
        <dbReference type="Proteomes" id="UP001157974"/>
    </source>
</evidence>
<dbReference type="AlphaFoldDB" id="A0AAV8UWZ2"/>
<dbReference type="PRINTS" id="PR00081">
    <property type="entry name" value="GDHRDH"/>
</dbReference>
<dbReference type="GO" id="GO:0016491">
    <property type="term" value="F:oxidoreductase activity"/>
    <property type="evidence" value="ECO:0007669"/>
    <property type="project" value="UniProtKB-KW"/>
</dbReference>
<organism evidence="2 3">
    <name type="scientific">Rhodosorus marinus</name>
    <dbReference type="NCBI Taxonomy" id="101924"/>
    <lineage>
        <taxon>Eukaryota</taxon>
        <taxon>Rhodophyta</taxon>
        <taxon>Stylonematophyceae</taxon>
        <taxon>Stylonematales</taxon>
        <taxon>Stylonemataceae</taxon>
        <taxon>Rhodosorus</taxon>
    </lineage>
</organism>
<sequence>MGKGWTADDIPDLDGKVAIVTGSNHGIGREIAKRLAEHNATTVMACRTAQKAEIAKQELLEEIGEEKHLVVLTLDVSSLESIRNFSREFSSKYKRLDVLMENAGQLTFGPRQESVDGLELQLATNHVGQFALATHLMSMLTKTEGSRLVTQSSSASWIGKFDWDNLQGEKTYSTWSQYAMTRLANVAFAKELNSRLEASGKSFPTAYAVHPGFVMKELEPGARQGMLQKIGSAVVYPLAGTLETAARPALYACTAPDITPGAFYGPQGPIPIISAMNGQYPGENYSNKIVLDADQRSKLWEVSEQLCKAQLKI</sequence>
<protein>
    <recommendedName>
        <fullName evidence="4">Protochlorophyllide reductase</fullName>
    </recommendedName>
</protein>
<dbReference type="InterPro" id="IPR002347">
    <property type="entry name" value="SDR_fam"/>
</dbReference>
<evidence type="ECO:0000313" key="2">
    <source>
        <dbReference type="EMBL" id="KAJ8905618.1"/>
    </source>
</evidence>
<reference evidence="2 3" key="1">
    <citation type="journal article" date="2023" name="Nat. Commun.">
        <title>Origin of minicircular mitochondrial genomes in red algae.</title>
        <authorList>
            <person name="Lee Y."/>
            <person name="Cho C.H."/>
            <person name="Lee Y.M."/>
            <person name="Park S.I."/>
            <person name="Yang J.H."/>
            <person name="West J.A."/>
            <person name="Bhattacharya D."/>
            <person name="Yoon H.S."/>
        </authorList>
    </citation>
    <scope>NUCLEOTIDE SEQUENCE [LARGE SCALE GENOMIC DNA]</scope>
    <source>
        <strain evidence="2 3">CCMP1338</strain>
        <tissue evidence="2">Whole cell</tissue>
    </source>
</reference>
<dbReference type="SUPFAM" id="SSF51735">
    <property type="entry name" value="NAD(P)-binding Rossmann-fold domains"/>
    <property type="match status" value="1"/>
</dbReference>
<proteinExistence type="predicted"/>
<evidence type="ECO:0008006" key="4">
    <source>
        <dbReference type="Google" id="ProtNLM"/>
    </source>
</evidence>
<keyword evidence="1" id="KW-0560">Oxidoreductase</keyword>
<accession>A0AAV8UWZ2</accession>
<evidence type="ECO:0000256" key="1">
    <source>
        <dbReference type="ARBA" id="ARBA00023002"/>
    </source>
</evidence>
<comment type="caution">
    <text evidence="2">The sequence shown here is derived from an EMBL/GenBank/DDBJ whole genome shotgun (WGS) entry which is preliminary data.</text>
</comment>
<dbReference type="InterPro" id="IPR036291">
    <property type="entry name" value="NAD(P)-bd_dom_sf"/>
</dbReference>